<feature type="non-terminal residue" evidence="1">
    <location>
        <position position="1"/>
    </location>
</feature>
<dbReference type="EMBL" id="BARU01013574">
    <property type="protein sequence ID" value="GAH38405.1"/>
    <property type="molecule type" value="Genomic_DNA"/>
</dbReference>
<reference evidence="1" key="1">
    <citation type="journal article" date="2014" name="Front. Microbiol.">
        <title>High frequency of phylogenetically diverse reductive dehalogenase-homologous genes in deep subseafloor sedimentary metagenomes.</title>
        <authorList>
            <person name="Kawai M."/>
            <person name="Futagami T."/>
            <person name="Toyoda A."/>
            <person name="Takaki Y."/>
            <person name="Nishi S."/>
            <person name="Hori S."/>
            <person name="Arai W."/>
            <person name="Tsubouchi T."/>
            <person name="Morono Y."/>
            <person name="Uchiyama I."/>
            <person name="Ito T."/>
            <person name="Fujiyama A."/>
            <person name="Inagaki F."/>
            <person name="Takami H."/>
        </authorList>
    </citation>
    <scope>NUCLEOTIDE SEQUENCE</scope>
    <source>
        <strain evidence="1">Expedition CK06-06</strain>
    </source>
</reference>
<gene>
    <name evidence="1" type="ORF">S03H2_24434</name>
</gene>
<protein>
    <submittedName>
        <fullName evidence="1">Uncharacterized protein</fullName>
    </submittedName>
</protein>
<proteinExistence type="predicted"/>
<accession>X1G0R4</accession>
<feature type="non-terminal residue" evidence="1">
    <location>
        <position position="195"/>
    </location>
</feature>
<evidence type="ECO:0000313" key="1">
    <source>
        <dbReference type="EMBL" id="GAH38405.1"/>
    </source>
</evidence>
<organism evidence="1">
    <name type="scientific">marine sediment metagenome</name>
    <dbReference type="NCBI Taxonomy" id="412755"/>
    <lineage>
        <taxon>unclassified sequences</taxon>
        <taxon>metagenomes</taxon>
        <taxon>ecological metagenomes</taxon>
    </lineage>
</organism>
<comment type="caution">
    <text evidence="1">The sequence shown here is derived from an EMBL/GenBank/DDBJ whole genome shotgun (WGS) entry which is preliminary data.</text>
</comment>
<name>X1G0R4_9ZZZZ</name>
<sequence>INEITCVKYRIGFVGDIMKMNKFNLNFHPDIKYFFKGMDLIVGNLEGVIFNKTCPTLKQAHPEIILSRLEQILSDDTKWLLCLSNNHSEDFSNWQFNESLHLIQNCPKFDVFGRRDVSSVVNNDNDVTISCATQWSNQKTWDYTPQYDNPDNDTKIFLQNLLQNNNFNIFYPHWGFENEKYVRSRYQKNTKALLT</sequence>
<dbReference type="AlphaFoldDB" id="X1G0R4"/>